<dbReference type="GO" id="GO:0009073">
    <property type="term" value="P:aromatic amino acid family biosynthetic process"/>
    <property type="evidence" value="ECO:0007669"/>
    <property type="project" value="UniProtKB-KW"/>
</dbReference>
<comment type="function">
    <text evidence="1 8">Stereospecific condensation of phosphoenolpyruvate (PEP) and D-erythrose-4-phosphate (E4P) giving rise to 3-deoxy-D-arabino-heptulosonate-7-phosphate (DAHP).</text>
</comment>
<dbReference type="InterPro" id="IPR006218">
    <property type="entry name" value="DAHP1/KDSA"/>
</dbReference>
<keyword evidence="4 8" id="KW-0028">Amino-acid biosynthesis</keyword>
<dbReference type="RefSeq" id="WP_005465356.1">
    <property type="nucleotide sequence ID" value="NZ_CM001484.1"/>
</dbReference>
<comment type="similarity">
    <text evidence="3 8">Belongs to the class-I DAHP synthase family.</text>
</comment>
<feature type="region of interest" description="Disordered" evidence="9">
    <location>
        <begin position="1"/>
        <end position="23"/>
    </location>
</feature>
<dbReference type="EC" id="2.5.1.54" evidence="8"/>
<dbReference type="NCBIfam" id="NF009395">
    <property type="entry name" value="PRK12755.1"/>
    <property type="match status" value="1"/>
</dbReference>
<keyword evidence="5 8" id="KW-0808">Transferase</keyword>
<dbReference type="NCBIfam" id="TIGR00034">
    <property type="entry name" value="aroFGH"/>
    <property type="match status" value="1"/>
</dbReference>
<dbReference type="GO" id="GO:0009423">
    <property type="term" value="P:chorismate biosynthetic process"/>
    <property type="evidence" value="ECO:0007669"/>
    <property type="project" value="UniProtKB-UniPathway"/>
</dbReference>
<evidence type="ECO:0000256" key="9">
    <source>
        <dbReference type="SAM" id="MobiDB-lite"/>
    </source>
</evidence>
<evidence type="ECO:0000256" key="7">
    <source>
        <dbReference type="ARBA" id="ARBA00047508"/>
    </source>
</evidence>
<dbReference type="PANTHER" id="PTHR21225">
    <property type="entry name" value="PHOSPHO-2-DEHYDRO-3-DEOXYHEPTONATE ALDOLASE DAHP SYNTHETASE"/>
    <property type="match status" value="1"/>
</dbReference>
<dbReference type="InterPro" id="IPR006219">
    <property type="entry name" value="DAHP_synth_1"/>
</dbReference>
<keyword evidence="6 8" id="KW-0057">Aromatic amino acid biosynthesis</keyword>
<evidence type="ECO:0000256" key="1">
    <source>
        <dbReference type="ARBA" id="ARBA00003726"/>
    </source>
</evidence>
<dbReference type="InterPro" id="IPR013785">
    <property type="entry name" value="Aldolase_TIM"/>
</dbReference>
<organism evidence="11 12">
    <name type="scientific">Saccharomonospora glauca K62</name>
    <dbReference type="NCBI Taxonomy" id="928724"/>
    <lineage>
        <taxon>Bacteria</taxon>
        <taxon>Bacillati</taxon>
        <taxon>Actinomycetota</taxon>
        <taxon>Actinomycetes</taxon>
        <taxon>Pseudonocardiales</taxon>
        <taxon>Pseudonocardiaceae</taxon>
        <taxon>Saccharomonospora</taxon>
    </lineage>
</organism>
<keyword evidence="12" id="KW-1185">Reference proteome</keyword>
<dbReference type="UniPathway" id="UPA00053">
    <property type="reaction ID" value="UER00084"/>
</dbReference>
<gene>
    <name evidence="11" type="ORF">SacglDRAFT_02790</name>
</gene>
<feature type="compositionally biased region" description="Polar residues" evidence="9">
    <location>
        <begin position="1"/>
        <end position="11"/>
    </location>
</feature>
<dbReference type="STRING" id="928724.SacglDRAFT_02790"/>
<evidence type="ECO:0000313" key="12">
    <source>
        <dbReference type="Proteomes" id="UP000005087"/>
    </source>
</evidence>
<dbReference type="NCBIfam" id="NF009396">
    <property type="entry name" value="PRK12756.1"/>
    <property type="match status" value="1"/>
</dbReference>
<evidence type="ECO:0000256" key="4">
    <source>
        <dbReference type="ARBA" id="ARBA00022605"/>
    </source>
</evidence>
<evidence type="ECO:0000313" key="11">
    <source>
        <dbReference type="EMBL" id="EIE99675.1"/>
    </source>
</evidence>
<dbReference type="PANTHER" id="PTHR21225:SF12">
    <property type="entry name" value="PHOSPHO-2-DEHYDRO-3-DEOXYHEPTONATE ALDOLASE, TYROSINE-INHIBITED"/>
    <property type="match status" value="1"/>
</dbReference>
<protein>
    <recommendedName>
        <fullName evidence="8">Phospho-2-dehydro-3-deoxyheptonate aldolase</fullName>
        <ecNumber evidence="8">2.5.1.54</ecNumber>
    </recommendedName>
</protein>
<dbReference type="Pfam" id="PF00793">
    <property type="entry name" value="DAHP_synth_1"/>
    <property type="match status" value="1"/>
</dbReference>
<reference evidence="11 12" key="1">
    <citation type="submission" date="2011-09" db="EMBL/GenBank/DDBJ databases">
        <authorList>
            <consortium name="US DOE Joint Genome Institute (JGI-PGF)"/>
            <person name="Lucas S."/>
            <person name="Han J."/>
            <person name="Lapidus A."/>
            <person name="Cheng J.-F."/>
            <person name="Goodwin L."/>
            <person name="Pitluck S."/>
            <person name="Peters L."/>
            <person name="Land M.L."/>
            <person name="Hauser L."/>
            <person name="Brambilla E."/>
            <person name="Klenk H.-P."/>
            <person name="Woyke T.J."/>
        </authorList>
    </citation>
    <scope>NUCLEOTIDE SEQUENCE [LARGE SCALE GENOMIC DNA]</scope>
    <source>
        <strain evidence="11 12">K62</strain>
    </source>
</reference>
<dbReference type="PIRSF" id="PIRSF001361">
    <property type="entry name" value="DAHP_synthase"/>
    <property type="match status" value="1"/>
</dbReference>
<dbReference type="AlphaFoldDB" id="I1D401"/>
<dbReference type="Proteomes" id="UP000005087">
    <property type="component" value="Chromosome"/>
</dbReference>
<dbReference type="eggNOG" id="COG0722">
    <property type="taxonomic scope" value="Bacteria"/>
</dbReference>
<dbReference type="GO" id="GO:0008652">
    <property type="term" value="P:amino acid biosynthetic process"/>
    <property type="evidence" value="ECO:0007669"/>
    <property type="project" value="UniProtKB-KW"/>
</dbReference>
<evidence type="ECO:0000259" key="10">
    <source>
        <dbReference type="Pfam" id="PF00793"/>
    </source>
</evidence>
<reference evidence="12" key="2">
    <citation type="submission" date="2012-01" db="EMBL/GenBank/DDBJ databases">
        <title>Noncontiguous Finished sequence of chromosome of Saccharomonospora glauca K62.</title>
        <authorList>
            <consortium name="US DOE Joint Genome Institute"/>
            <person name="Lucas S."/>
            <person name="Han J."/>
            <person name="Lapidus A."/>
            <person name="Cheng J.-F."/>
            <person name="Goodwin L."/>
            <person name="Pitluck S."/>
            <person name="Peters L."/>
            <person name="Mikhailova N."/>
            <person name="Held B."/>
            <person name="Detter J.C."/>
            <person name="Han C."/>
            <person name="Tapia R."/>
            <person name="Land M."/>
            <person name="Hauser L."/>
            <person name="Kyrpides N."/>
            <person name="Ivanova N."/>
            <person name="Pagani I."/>
            <person name="Brambilla E.-M."/>
            <person name="Klenk H.-P."/>
            <person name="Woyke T."/>
        </authorList>
    </citation>
    <scope>NUCLEOTIDE SEQUENCE [LARGE SCALE GENOMIC DNA]</scope>
    <source>
        <strain evidence="12">K62</strain>
    </source>
</reference>
<dbReference type="HOGENOM" id="CLU_030903_0_1_11"/>
<proteinExistence type="inferred from homology"/>
<sequence>MPNNSIPSAVTSDDGGLVDPTGRSAALDNLRTSRVSPLLSPALLRAEHPITPAVAKAVTIGRRDTVEILDGRDDRLLVVVGPCSVHDPDAALHYARLLSEHAERIRDEVCVVMRVYFEKPRTTLGWKGLINDPDLDGTYAVNKGLRLARQLLLDISELGLPVGSEFLDPITPQYIADTVTWGSIGARTAASQVHRQLCSALSMPVGIKNSTEGDVQVAVDAVRAAAASHVFPGVNADGLAALVTTSGNPDCHVILRGGSKGPNYDAETVADTLARLRKAGLPERVIVDASHGNSRKDHVRQAAVVRELAERIAADEPGLTGLMMESFLEAGRQDLTLGKKDELDYGRSITDACLDWPTTAELLDDLAAAVRARRRRRGNR</sequence>
<comment type="catalytic activity">
    <reaction evidence="7 8">
        <text>D-erythrose 4-phosphate + phosphoenolpyruvate + H2O = 7-phospho-2-dehydro-3-deoxy-D-arabino-heptonate + phosphate</text>
        <dbReference type="Rhea" id="RHEA:14717"/>
        <dbReference type="ChEBI" id="CHEBI:15377"/>
        <dbReference type="ChEBI" id="CHEBI:16897"/>
        <dbReference type="ChEBI" id="CHEBI:43474"/>
        <dbReference type="ChEBI" id="CHEBI:58394"/>
        <dbReference type="ChEBI" id="CHEBI:58702"/>
        <dbReference type="EC" id="2.5.1.54"/>
    </reaction>
</comment>
<evidence type="ECO:0000256" key="2">
    <source>
        <dbReference type="ARBA" id="ARBA00004688"/>
    </source>
</evidence>
<comment type="pathway">
    <text evidence="2 8">Metabolic intermediate biosynthesis; chorismate biosynthesis; chorismate from D-erythrose 4-phosphate and phosphoenolpyruvate: step 1/7.</text>
</comment>
<dbReference type="GO" id="GO:0003849">
    <property type="term" value="F:3-deoxy-7-phosphoheptulonate synthase activity"/>
    <property type="evidence" value="ECO:0007669"/>
    <property type="project" value="UniProtKB-EC"/>
</dbReference>
<feature type="domain" description="DAHP synthetase I/KDSA" evidence="10">
    <location>
        <begin position="67"/>
        <end position="362"/>
    </location>
</feature>
<evidence type="ECO:0000256" key="3">
    <source>
        <dbReference type="ARBA" id="ARBA00007985"/>
    </source>
</evidence>
<evidence type="ECO:0000256" key="5">
    <source>
        <dbReference type="ARBA" id="ARBA00022679"/>
    </source>
</evidence>
<evidence type="ECO:0000256" key="6">
    <source>
        <dbReference type="ARBA" id="ARBA00023141"/>
    </source>
</evidence>
<name>I1D401_9PSEU</name>
<dbReference type="SUPFAM" id="SSF51569">
    <property type="entry name" value="Aldolase"/>
    <property type="match status" value="1"/>
</dbReference>
<dbReference type="EMBL" id="CM001484">
    <property type="protein sequence ID" value="EIE99675.1"/>
    <property type="molecule type" value="Genomic_DNA"/>
</dbReference>
<dbReference type="Gene3D" id="3.20.20.70">
    <property type="entry name" value="Aldolase class I"/>
    <property type="match status" value="1"/>
</dbReference>
<evidence type="ECO:0000256" key="8">
    <source>
        <dbReference type="PIRNR" id="PIRNR001361"/>
    </source>
</evidence>
<dbReference type="GO" id="GO:0005737">
    <property type="term" value="C:cytoplasm"/>
    <property type="evidence" value="ECO:0007669"/>
    <property type="project" value="TreeGrafter"/>
</dbReference>
<accession>I1D401</accession>
<dbReference type="FunFam" id="3.20.20.70:FF:000005">
    <property type="entry name" value="Phospho-2-dehydro-3-deoxyheptonate aldolase"/>
    <property type="match status" value="1"/>
</dbReference>